<feature type="signal peptide" evidence="4">
    <location>
        <begin position="1"/>
        <end position="27"/>
    </location>
</feature>
<protein>
    <submittedName>
        <fullName evidence="6">Pectinesterase inhibitor 2</fullName>
    </submittedName>
</protein>
<dbReference type="InterPro" id="IPR035513">
    <property type="entry name" value="Invertase/methylesterase_inhib"/>
</dbReference>
<dbReference type="SUPFAM" id="SSF101148">
    <property type="entry name" value="Plant invertase/pectin methylesterase inhibitor"/>
    <property type="match status" value="1"/>
</dbReference>
<dbReference type="InterPro" id="IPR052421">
    <property type="entry name" value="PCW_Enzyme_Inhibitor"/>
</dbReference>
<gene>
    <name evidence="6" type="ORF">Adt_48028</name>
</gene>
<name>A0ABD1NS59_9LAMI</name>
<reference evidence="7" key="1">
    <citation type="submission" date="2024-07" db="EMBL/GenBank/DDBJ databases">
        <title>Two chromosome-level genome assemblies of Korean endemic species Abeliophyllum distichum and Forsythia ovata (Oleaceae).</title>
        <authorList>
            <person name="Jang H."/>
        </authorList>
    </citation>
    <scope>NUCLEOTIDE SEQUENCE [LARGE SCALE GENOMIC DNA]</scope>
</reference>
<dbReference type="InterPro" id="IPR034086">
    <property type="entry name" value="PMEI_plant"/>
</dbReference>
<dbReference type="PANTHER" id="PTHR36710:SF4">
    <property type="entry name" value="PLANT INVERTASE_PECTIN METHYLESTERASE INHIBITOR SUPERFAMILY PROTEIN"/>
    <property type="match status" value="1"/>
</dbReference>
<dbReference type="Pfam" id="PF04043">
    <property type="entry name" value="PMEI"/>
    <property type="match status" value="1"/>
</dbReference>
<dbReference type="SMART" id="SM00856">
    <property type="entry name" value="PMEI"/>
    <property type="match status" value="1"/>
</dbReference>
<accession>A0ABD1NS59</accession>
<dbReference type="Gene3D" id="1.20.140.40">
    <property type="entry name" value="Invertase/pectin methylesterase inhibitor family protein"/>
    <property type="match status" value="1"/>
</dbReference>
<evidence type="ECO:0000313" key="7">
    <source>
        <dbReference type="Proteomes" id="UP001604336"/>
    </source>
</evidence>
<dbReference type="PANTHER" id="PTHR36710">
    <property type="entry name" value="PECTINESTERASE INHIBITOR-LIKE"/>
    <property type="match status" value="1"/>
</dbReference>
<feature type="domain" description="Pectinesterase inhibitor" evidence="5">
    <location>
        <begin position="25"/>
        <end position="161"/>
    </location>
</feature>
<dbReference type="CDD" id="cd15797">
    <property type="entry name" value="PMEI"/>
    <property type="match status" value="1"/>
</dbReference>
<evidence type="ECO:0000256" key="4">
    <source>
        <dbReference type="SAM" id="SignalP"/>
    </source>
</evidence>
<dbReference type="EMBL" id="JBFOLK010000359">
    <property type="protein sequence ID" value="KAL2454473.1"/>
    <property type="molecule type" value="Genomic_DNA"/>
</dbReference>
<evidence type="ECO:0000259" key="5">
    <source>
        <dbReference type="SMART" id="SM00856"/>
    </source>
</evidence>
<comment type="caution">
    <text evidence="6">The sequence shown here is derived from an EMBL/GenBank/DDBJ whole genome shotgun (WGS) entry which is preliminary data.</text>
</comment>
<comment type="similarity">
    <text evidence="3">Belongs to the PMEI family.</text>
</comment>
<evidence type="ECO:0000256" key="3">
    <source>
        <dbReference type="ARBA" id="ARBA00038471"/>
    </source>
</evidence>
<dbReference type="AlphaFoldDB" id="A0ABD1NS59"/>
<evidence type="ECO:0000256" key="1">
    <source>
        <dbReference type="ARBA" id="ARBA00022729"/>
    </source>
</evidence>
<dbReference type="NCBIfam" id="TIGR01614">
    <property type="entry name" value="PME_inhib"/>
    <property type="match status" value="1"/>
</dbReference>
<dbReference type="Proteomes" id="UP001604336">
    <property type="component" value="Unassembled WGS sequence"/>
</dbReference>
<dbReference type="InterPro" id="IPR006501">
    <property type="entry name" value="Pectinesterase_inhib_dom"/>
</dbReference>
<organism evidence="6 7">
    <name type="scientific">Abeliophyllum distichum</name>
    <dbReference type="NCBI Taxonomy" id="126358"/>
    <lineage>
        <taxon>Eukaryota</taxon>
        <taxon>Viridiplantae</taxon>
        <taxon>Streptophyta</taxon>
        <taxon>Embryophyta</taxon>
        <taxon>Tracheophyta</taxon>
        <taxon>Spermatophyta</taxon>
        <taxon>Magnoliopsida</taxon>
        <taxon>eudicotyledons</taxon>
        <taxon>Gunneridae</taxon>
        <taxon>Pentapetalae</taxon>
        <taxon>asterids</taxon>
        <taxon>lamiids</taxon>
        <taxon>Lamiales</taxon>
        <taxon>Oleaceae</taxon>
        <taxon>Forsythieae</taxon>
        <taxon>Abeliophyllum</taxon>
    </lineage>
</organism>
<evidence type="ECO:0000313" key="6">
    <source>
        <dbReference type="EMBL" id="KAL2454473.1"/>
    </source>
</evidence>
<keyword evidence="2" id="KW-1015">Disulfide bond</keyword>
<keyword evidence="7" id="KW-1185">Reference proteome</keyword>
<feature type="chain" id="PRO_5044868449" evidence="4">
    <location>
        <begin position="28"/>
        <end position="165"/>
    </location>
</feature>
<proteinExistence type="inferred from homology"/>
<evidence type="ECO:0000256" key="2">
    <source>
        <dbReference type="ARBA" id="ARBA00023157"/>
    </source>
</evidence>
<keyword evidence="1 4" id="KW-0732">Signal</keyword>
<sequence length="165" mass="17312">MASCSFFLVALSLAFLCYCLTFDNVKADLIGDLCSSVTNPSFCNRALRSDPRSAKANLRGLGQIAIDKATASAKTTLNLAKALGKGELTSTCVEVIGEAIDSLNECQGSLRGNDKGTLNIKASAALDDLATCDDEYGAKEPTNLKQASQTTQGLISIILAVSNRL</sequence>